<dbReference type="AlphaFoldDB" id="A0A212JG38"/>
<accession>A0A212JG38</accession>
<organism evidence="1">
    <name type="scientific">uncultured Dysgonomonas sp</name>
    <dbReference type="NCBI Taxonomy" id="206096"/>
    <lineage>
        <taxon>Bacteria</taxon>
        <taxon>Pseudomonadati</taxon>
        <taxon>Bacteroidota</taxon>
        <taxon>Bacteroidia</taxon>
        <taxon>Bacteroidales</taxon>
        <taxon>Dysgonomonadaceae</taxon>
        <taxon>Dysgonomonas</taxon>
        <taxon>environmental samples</taxon>
    </lineage>
</organism>
<reference evidence="1" key="1">
    <citation type="submission" date="2016-04" db="EMBL/GenBank/DDBJ databases">
        <authorList>
            <person name="Evans L.H."/>
            <person name="Alamgir A."/>
            <person name="Owens N."/>
            <person name="Weber N.D."/>
            <person name="Virtaneva K."/>
            <person name="Barbian K."/>
            <person name="Babar A."/>
            <person name="Rosenke K."/>
        </authorList>
    </citation>
    <scope>NUCLEOTIDE SEQUENCE</scope>
    <source>
        <strain evidence="1">86-1</strain>
    </source>
</reference>
<dbReference type="RefSeq" id="WP_296940775.1">
    <property type="nucleotide sequence ID" value="NZ_LT599032.1"/>
</dbReference>
<protein>
    <submittedName>
        <fullName evidence="1">Uncharacterized protein</fullName>
    </submittedName>
</protein>
<name>A0A212JG38_9BACT</name>
<evidence type="ECO:0000313" key="1">
    <source>
        <dbReference type="EMBL" id="SBV98390.1"/>
    </source>
</evidence>
<sequence length="515" mass="59229">MSKKTRQPVGYVKPGSSTTVEIYNGNRGIASKPGVAVLTFEIQGVEDREDIRFSESRSTYQRYVNDRLALNLGGYSVPIWGHYNLYPQEIFSMVSENKLLPEVIEKQVKFMFGKGPRLYREIITGEGEKQKRVRIPVEDQRIQDWLDSWEEMGYQHLWEYLKNIITDFYHVKTCVSKYNFNVSRRINGPLPIAALTYVGSDEARLAMKGAKPNRSIKNEDCKYVIVGDWLNITASEYDVWHRFDPRTPLKYSPAISFTHDKTFTKWVYALNSCFKGLKEYMKASELAPKYLNSYLRNALNAHIHVQIPGSWYEQHKIILQQICSDNLMRTDVPLQTEYRGVKLVGDDGKALPFYESMMDELISCELRRITSLMSGEGKNQGKLYATTKWGEEGWKFEEFPGKFKDFFDTVLKYEEYANKAILTGKGVPSSISNVDGSGIISKSGSEAYYNYLLYVMTLTLDEYFVLKDLNRAIHINFPYAKKEGIKAGFWIDIPAKLQETTPSERPTKTATADQD</sequence>
<dbReference type="EMBL" id="FLUM01000001">
    <property type="protein sequence ID" value="SBV98390.1"/>
    <property type="molecule type" value="Genomic_DNA"/>
</dbReference>
<gene>
    <name evidence="1" type="ORF">KL86DYS1_12160</name>
</gene>
<proteinExistence type="predicted"/>